<gene>
    <name evidence="2" type="ORF">ENV62_03785</name>
</gene>
<reference evidence="2" key="1">
    <citation type="journal article" date="2020" name="mSystems">
        <title>Genome- and Community-Level Interaction Insights into Carbon Utilization and Element Cycling Functions of Hydrothermarchaeota in Hydrothermal Sediment.</title>
        <authorList>
            <person name="Zhou Z."/>
            <person name="Liu Y."/>
            <person name="Xu W."/>
            <person name="Pan J."/>
            <person name="Luo Z.H."/>
            <person name="Li M."/>
        </authorList>
    </citation>
    <scope>NUCLEOTIDE SEQUENCE [LARGE SCALE GENOMIC DNA]</scope>
    <source>
        <strain evidence="2">SpSt-776</strain>
    </source>
</reference>
<protein>
    <recommendedName>
        <fullName evidence="3">DUF5320 domain-containing protein</fullName>
    </recommendedName>
</protein>
<evidence type="ECO:0008006" key="3">
    <source>
        <dbReference type="Google" id="ProtNLM"/>
    </source>
</evidence>
<dbReference type="InterPro" id="IPR035205">
    <property type="entry name" value="DUF5320"/>
</dbReference>
<comment type="caution">
    <text evidence="2">The sequence shown here is derived from an EMBL/GenBank/DDBJ whole genome shotgun (WGS) entry which is preliminary data.</text>
</comment>
<proteinExistence type="predicted"/>
<accession>A0A7C3SK00</accession>
<feature type="coiled-coil region" evidence="1">
    <location>
        <begin position="74"/>
        <end position="101"/>
    </location>
</feature>
<organism evidence="2">
    <name type="scientific">Desulfobacca acetoxidans</name>
    <dbReference type="NCBI Taxonomy" id="60893"/>
    <lineage>
        <taxon>Bacteria</taxon>
        <taxon>Pseudomonadati</taxon>
        <taxon>Thermodesulfobacteriota</taxon>
        <taxon>Desulfobaccia</taxon>
        <taxon>Desulfobaccales</taxon>
        <taxon>Desulfobaccaceae</taxon>
        <taxon>Desulfobacca</taxon>
    </lineage>
</organism>
<keyword evidence="1" id="KW-0175">Coiled coil</keyword>
<sequence length="101" mass="11169">MPGYDGTGPWGLGPGTGWGLGPCGAGRRRGFGRRFFRGAWGFGPWGRPRWGWRAWGYGPFVAGWPGYGTPSDEAQALKERQALLQEQMEAIKKRLAELEKT</sequence>
<dbReference type="Pfam" id="PF17253">
    <property type="entry name" value="DUF5320"/>
    <property type="match status" value="1"/>
</dbReference>
<name>A0A7C3SK00_9BACT</name>
<dbReference type="EMBL" id="DTHB01000028">
    <property type="protein sequence ID" value="HGB14345.1"/>
    <property type="molecule type" value="Genomic_DNA"/>
</dbReference>
<evidence type="ECO:0000256" key="1">
    <source>
        <dbReference type="SAM" id="Coils"/>
    </source>
</evidence>
<evidence type="ECO:0000313" key="2">
    <source>
        <dbReference type="EMBL" id="HGB14345.1"/>
    </source>
</evidence>
<dbReference type="AlphaFoldDB" id="A0A7C3SK00"/>